<evidence type="ECO:0000313" key="3">
    <source>
        <dbReference type="Proteomes" id="UP001161406"/>
    </source>
</evidence>
<reference evidence="2" key="2">
    <citation type="submission" date="2023-01" db="EMBL/GenBank/DDBJ databases">
        <title>Draft genome sequence of Devosia yakushimensis strain NBRC 103855.</title>
        <authorList>
            <person name="Sun Q."/>
            <person name="Mori K."/>
        </authorList>
    </citation>
    <scope>NUCLEOTIDE SEQUENCE</scope>
    <source>
        <strain evidence="2">NBRC 103855</strain>
    </source>
</reference>
<dbReference type="PANTHER" id="PTHR43283">
    <property type="entry name" value="BETA-LACTAMASE-RELATED"/>
    <property type="match status" value="1"/>
</dbReference>
<name>A0ABQ5UD75_9HYPH</name>
<evidence type="ECO:0000313" key="2">
    <source>
        <dbReference type="EMBL" id="GLQ09826.1"/>
    </source>
</evidence>
<comment type="caution">
    <text evidence="2">The sequence shown here is derived from an EMBL/GenBank/DDBJ whole genome shotgun (WGS) entry which is preliminary data.</text>
</comment>
<dbReference type="PANTHER" id="PTHR43283:SF3">
    <property type="entry name" value="BETA-LACTAMASE FAMILY PROTEIN (AFU_ORTHOLOGUE AFUA_5G07500)"/>
    <property type="match status" value="1"/>
</dbReference>
<dbReference type="RefSeq" id="WP_284389926.1">
    <property type="nucleotide sequence ID" value="NZ_BSNG01000001.1"/>
</dbReference>
<organism evidence="2 3">
    <name type="scientific">Devosia yakushimensis</name>
    <dbReference type="NCBI Taxonomy" id="470028"/>
    <lineage>
        <taxon>Bacteria</taxon>
        <taxon>Pseudomonadati</taxon>
        <taxon>Pseudomonadota</taxon>
        <taxon>Alphaproteobacteria</taxon>
        <taxon>Hyphomicrobiales</taxon>
        <taxon>Devosiaceae</taxon>
        <taxon>Devosia</taxon>
    </lineage>
</organism>
<dbReference type="Gene3D" id="3.40.710.10">
    <property type="entry name" value="DD-peptidase/beta-lactamase superfamily"/>
    <property type="match status" value="1"/>
</dbReference>
<dbReference type="InterPro" id="IPR050789">
    <property type="entry name" value="Diverse_Enzym_Activities"/>
</dbReference>
<dbReference type="Pfam" id="PF00144">
    <property type="entry name" value="Beta-lactamase"/>
    <property type="match status" value="1"/>
</dbReference>
<dbReference type="SUPFAM" id="SSF56601">
    <property type="entry name" value="beta-lactamase/transpeptidase-like"/>
    <property type="match status" value="1"/>
</dbReference>
<sequence length="373" mass="39446">MSLEQLVNAAVGKALDEKRIVGAVLLVRRNGELIHEAAYGLADREAGRPMQADAIFRLSSLTKPIVATTILAMVDAGMIGLDNAVTDYLPYFTPRLEDGSTPTITIRHLLTHTAGLGGDIPLSEAEKQAPDFDRWHLSLDENMERLASMPLLFAPGTGWAYSPAIDVLGAVAGRLVGGTLGDAVEKYVTGPLRMVDTAFHATDRARLAAAYADGADEPVLMGDPHSVPSPWGGVTTYSPGRILDAKAYHAGGGGMAGTARDYMTLLETLRTGGGAVLKPETVGLGLANQTPQLAQSVSPGWQFGFFGAWLADPKLAESPANVGTSRWGGIYGHTWFIDPTAGLSVVSMTNTGLEGCDRAYPLEVRDAIYAGLR</sequence>
<dbReference type="InterPro" id="IPR001466">
    <property type="entry name" value="Beta-lactam-related"/>
</dbReference>
<dbReference type="Proteomes" id="UP001161406">
    <property type="component" value="Unassembled WGS sequence"/>
</dbReference>
<evidence type="ECO:0000259" key="1">
    <source>
        <dbReference type="Pfam" id="PF00144"/>
    </source>
</evidence>
<dbReference type="InterPro" id="IPR012338">
    <property type="entry name" value="Beta-lactam/transpept-like"/>
</dbReference>
<dbReference type="EMBL" id="BSNG01000001">
    <property type="protein sequence ID" value="GLQ09826.1"/>
    <property type="molecule type" value="Genomic_DNA"/>
</dbReference>
<accession>A0ABQ5UD75</accession>
<feature type="domain" description="Beta-lactamase-related" evidence="1">
    <location>
        <begin position="8"/>
        <end position="354"/>
    </location>
</feature>
<reference evidence="2" key="1">
    <citation type="journal article" date="2014" name="Int. J. Syst. Evol. Microbiol.">
        <title>Complete genome of a new Firmicutes species belonging to the dominant human colonic microbiota ('Ruminococcus bicirculans') reveals two chromosomes and a selective capacity to utilize plant glucans.</title>
        <authorList>
            <consortium name="NISC Comparative Sequencing Program"/>
            <person name="Wegmann U."/>
            <person name="Louis P."/>
            <person name="Goesmann A."/>
            <person name="Henrissat B."/>
            <person name="Duncan S.H."/>
            <person name="Flint H.J."/>
        </authorList>
    </citation>
    <scope>NUCLEOTIDE SEQUENCE</scope>
    <source>
        <strain evidence="2">NBRC 103855</strain>
    </source>
</reference>
<protein>
    <submittedName>
        <fullName evidence="2">Beta-lactamase/esterase</fullName>
    </submittedName>
</protein>
<keyword evidence="3" id="KW-1185">Reference proteome</keyword>
<gene>
    <name evidence="2" type="ORF">GCM10007913_17580</name>
</gene>
<proteinExistence type="predicted"/>